<protein>
    <recommendedName>
        <fullName evidence="4">DUF4025 domain-containing protein</fullName>
    </recommendedName>
</protein>
<gene>
    <name evidence="2" type="ORF">V5G21_02495</name>
</gene>
<sequence>MEKKQETNGEHIESGEQMVNEQIMDSYYQGTAEDEKRRSK</sequence>
<dbReference type="RefSeq" id="WP_011247578.1">
    <property type="nucleotide sequence ID" value="NZ_CP144921.1"/>
</dbReference>
<proteinExistence type="predicted"/>
<evidence type="ECO:0000256" key="1">
    <source>
        <dbReference type="SAM" id="MobiDB-lite"/>
    </source>
</evidence>
<evidence type="ECO:0000313" key="2">
    <source>
        <dbReference type="EMBL" id="WWA30680.1"/>
    </source>
</evidence>
<evidence type="ECO:0008006" key="4">
    <source>
        <dbReference type="Google" id="ProtNLM"/>
    </source>
</evidence>
<reference evidence="2 3" key="1">
    <citation type="submission" date="2024-01" db="EMBL/GenBank/DDBJ databases">
        <title>Culturomics analysis of mouse respiratory tract.</title>
        <authorList>
            <person name="Phillips A.M."/>
            <person name="Collette N.M."/>
            <person name="Mageeney C.M."/>
            <person name="Sinha A."/>
            <person name="Hern K.E."/>
            <person name="Arkin A.P."/>
            <person name="Williams K.P."/>
            <person name="Branda S."/>
        </authorList>
    </citation>
    <scope>NUCLEOTIDE SEQUENCE [LARGE SCALE GENOMIC DNA]</scope>
    <source>
        <strain evidence="2 3">CP20</strain>
    </source>
</reference>
<dbReference type="Proteomes" id="UP001341136">
    <property type="component" value="Chromosome"/>
</dbReference>
<feature type="compositionally biased region" description="Basic and acidic residues" evidence="1">
    <location>
        <begin position="1"/>
        <end position="14"/>
    </location>
</feature>
<feature type="region of interest" description="Disordered" evidence="1">
    <location>
        <begin position="1"/>
        <end position="40"/>
    </location>
</feature>
<accession>A0ABZ2CZA1</accession>
<keyword evidence="3" id="KW-1185">Reference proteome</keyword>
<name>A0ABZ2CZA1_9BACI</name>
<organism evidence="2 3">
    <name type="scientific">Shouchella rhizosphaerae</name>
    <dbReference type="NCBI Taxonomy" id="866786"/>
    <lineage>
        <taxon>Bacteria</taxon>
        <taxon>Bacillati</taxon>
        <taxon>Bacillota</taxon>
        <taxon>Bacilli</taxon>
        <taxon>Bacillales</taxon>
        <taxon>Bacillaceae</taxon>
        <taxon>Shouchella</taxon>
    </lineage>
</organism>
<evidence type="ECO:0000313" key="3">
    <source>
        <dbReference type="Proteomes" id="UP001341136"/>
    </source>
</evidence>
<dbReference type="EMBL" id="CP144921">
    <property type="protein sequence ID" value="WWA30680.1"/>
    <property type="molecule type" value="Genomic_DNA"/>
</dbReference>